<comment type="function">
    <text evidence="1">Specifically recognizes and binds N6-methyladenosine (m6A)-containing RNAs, and regulates mRNA stability. M6A is a modification present at internal sites of mRNAs and some non-coding RNAs and plays a role in mRNA stability and processing.</text>
</comment>
<accession>A0ABV0PGU8</accession>
<feature type="transmembrane region" description="Helical" evidence="2">
    <location>
        <begin position="84"/>
        <end position="104"/>
    </location>
</feature>
<dbReference type="Pfam" id="PF04146">
    <property type="entry name" value="YTH"/>
    <property type="match status" value="1"/>
</dbReference>
<reference evidence="4 5" key="1">
    <citation type="submission" date="2021-06" db="EMBL/GenBank/DDBJ databases">
        <authorList>
            <person name="Palmer J.M."/>
        </authorList>
    </citation>
    <scope>NUCLEOTIDE SEQUENCE [LARGE SCALE GENOMIC DNA]</scope>
    <source>
        <strain evidence="4 5">GA_2019</strain>
        <tissue evidence="4">Muscle</tissue>
    </source>
</reference>
<comment type="caution">
    <text evidence="4">The sequence shown here is derived from an EMBL/GenBank/DDBJ whole genome shotgun (WGS) entry which is preliminary data.</text>
</comment>
<evidence type="ECO:0000256" key="2">
    <source>
        <dbReference type="SAM" id="Phobius"/>
    </source>
</evidence>
<organism evidence="4 5">
    <name type="scientific">Goodea atripinnis</name>
    <dbReference type="NCBI Taxonomy" id="208336"/>
    <lineage>
        <taxon>Eukaryota</taxon>
        <taxon>Metazoa</taxon>
        <taxon>Chordata</taxon>
        <taxon>Craniata</taxon>
        <taxon>Vertebrata</taxon>
        <taxon>Euteleostomi</taxon>
        <taxon>Actinopterygii</taxon>
        <taxon>Neopterygii</taxon>
        <taxon>Teleostei</taxon>
        <taxon>Neoteleostei</taxon>
        <taxon>Acanthomorphata</taxon>
        <taxon>Ovalentaria</taxon>
        <taxon>Atherinomorphae</taxon>
        <taxon>Cyprinodontiformes</taxon>
        <taxon>Goodeidae</taxon>
        <taxon>Goodea</taxon>
    </lineage>
</organism>
<gene>
    <name evidence="4" type="ORF">GOODEAATRI_023858</name>
</gene>
<dbReference type="PROSITE" id="PS50882">
    <property type="entry name" value="YTH"/>
    <property type="match status" value="1"/>
</dbReference>
<keyword evidence="5" id="KW-1185">Reference proteome</keyword>
<proteinExistence type="inferred from homology"/>
<sequence length="245" mass="27719">MTMIPGARQEILALPPRSVSLMASPTSKLRYILQDARFFLIKSNNHENVSLAKAKVCSCSPNLFRFPHFIRWRAPYVPNPLSPVGPLFFLLGSPVVLLLFPVIFPGSRLQAFCPSVLVLWNCSFARLSSESHHGGSPIHWVLPAGMNAKMLGGVFKIDWLCRRELPFLKTAHLSNPWNDHKPVKIGRDGQVSFFWFRSSALSSVPCSHWTRAWMFTTWLVAFVTSIRPRQSYGLEADRRSANREG</sequence>
<name>A0ABV0PGU8_9TELE</name>
<feature type="domain" description="YTH" evidence="3">
    <location>
        <begin position="36"/>
        <end position="204"/>
    </location>
</feature>
<keyword evidence="1" id="KW-0694">RNA-binding</keyword>
<evidence type="ECO:0000259" key="3">
    <source>
        <dbReference type="PROSITE" id="PS50882"/>
    </source>
</evidence>
<keyword evidence="2" id="KW-0472">Membrane</keyword>
<dbReference type="PANTHER" id="PTHR12357:SF3">
    <property type="entry name" value="YTH DOMAIN-CONTAINING PROTEIN 1"/>
    <property type="match status" value="1"/>
</dbReference>
<dbReference type="Proteomes" id="UP001476798">
    <property type="component" value="Unassembled WGS sequence"/>
</dbReference>
<keyword evidence="2" id="KW-1133">Transmembrane helix</keyword>
<dbReference type="InterPro" id="IPR007275">
    <property type="entry name" value="YTH_domain"/>
</dbReference>
<comment type="similarity">
    <text evidence="1">Belongs to the YTHDF family.</text>
</comment>
<protein>
    <recommendedName>
        <fullName evidence="1">YTH domain-containing family protein</fullName>
    </recommendedName>
</protein>
<dbReference type="CDD" id="cd21134">
    <property type="entry name" value="YTH"/>
    <property type="match status" value="1"/>
</dbReference>
<dbReference type="Gene3D" id="3.10.590.10">
    <property type="entry name" value="ph1033 like domains"/>
    <property type="match status" value="1"/>
</dbReference>
<dbReference type="InterPro" id="IPR045168">
    <property type="entry name" value="YTH_prot"/>
</dbReference>
<dbReference type="PANTHER" id="PTHR12357">
    <property type="entry name" value="YTH YT521-B HOMOLOGY DOMAIN-CONTAINING"/>
    <property type="match status" value="1"/>
</dbReference>
<evidence type="ECO:0000313" key="5">
    <source>
        <dbReference type="Proteomes" id="UP001476798"/>
    </source>
</evidence>
<evidence type="ECO:0000256" key="1">
    <source>
        <dbReference type="RuleBase" id="RU369095"/>
    </source>
</evidence>
<evidence type="ECO:0000313" key="4">
    <source>
        <dbReference type="EMBL" id="MEQ2182587.1"/>
    </source>
</evidence>
<keyword evidence="2" id="KW-0812">Transmembrane</keyword>
<dbReference type="EMBL" id="JAHRIO010072558">
    <property type="protein sequence ID" value="MEQ2182587.1"/>
    <property type="molecule type" value="Genomic_DNA"/>
</dbReference>